<dbReference type="GO" id="GO:0003677">
    <property type="term" value="F:DNA binding"/>
    <property type="evidence" value="ECO:0007669"/>
    <property type="project" value="UniProtKB-KW"/>
</dbReference>
<dbReference type="Gene3D" id="1.10.10.10">
    <property type="entry name" value="Winged helix-like DNA-binding domain superfamily/Winged helix DNA-binding domain"/>
    <property type="match status" value="1"/>
</dbReference>
<dbReference type="PROSITE" id="PS50987">
    <property type="entry name" value="HTH_ARSR_2"/>
    <property type="match status" value="1"/>
</dbReference>
<keyword evidence="2" id="KW-0238">DNA-binding</keyword>
<evidence type="ECO:0000259" key="4">
    <source>
        <dbReference type="PROSITE" id="PS50987"/>
    </source>
</evidence>
<reference evidence="5" key="1">
    <citation type="journal article" date="2020" name="mSystems">
        <title>Genome- and Community-Level Interaction Insights into Carbon Utilization and Element Cycling Functions of Hydrothermarchaeota in Hydrothermal Sediment.</title>
        <authorList>
            <person name="Zhou Z."/>
            <person name="Liu Y."/>
            <person name="Xu W."/>
            <person name="Pan J."/>
            <person name="Luo Z.H."/>
            <person name="Li M."/>
        </authorList>
    </citation>
    <scope>NUCLEOTIDE SEQUENCE [LARGE SCALE GENOMIC DNA]</scope>
    <source>
        <strain evidence="5">SpSt-299</strain>
    </source>
</reference>
<dbReference type="EMBL" id="DSMR01000310">
    <property type="protein sequence ID" value="HET47360.1"/>
    <property type="molecule type" value="Genomic_DNA"/>
</dbReference>
<dbReference type="PANTHER" id="PTHR33154:SF36">
    <property type="entry name" value="TRANSCRIPTIONAL REGULATOR"/>
    <property type="match status" value="1"/>
</dbReference>
<evidence type="ECO:0000256" key="3">
    <source>
        <dbReference type="ARBA" id="ARBA00023163"/>
    </source>
</evidence>
<accession>A0A7C2NUL6</accession>
<dbReference type="SUPFAM" id="SSF46785">
    <property type="entry name" value="Winged helix' DNA-binding domain"/>
    <property type="match status" value="1"/>
</dbReference>
<keyword evidence="3" id="KW-0804">Transcription</keyword>
<dbReference type="Pfam" id="PF01022">
    <property type="entry name" value="HTH_5"/>
    <property type="match status" value="1"/>
</dbReference>
<dbReference type="PANTHER" id="PTHR33154">
    <property type="entry name" value="TRANSCRIPTIONAL REGULATOR, ARSR FAMILY"/>
    <property type="match status" value="1"/>
</dbReference>
<dbReference type="GO" id="GO:0003700">
    <property type="term" value="F:DNA-binding transcription factor activity"/>
    <property type="evidence" value="ECO:0007669"/>
    <property type="project" value="InterPro"/>
</dbReference>
<evidence type="ECO:0000313" key="5">
    <source>
        <dbReference type="EMBL" id="HET47360.1"/>
    </source>
</evidence>
<organism evidence="5">
    <name type="scientific">Thermoanaerobaculum aquaticum</name>
    <dbReference type="NCBI Taxonomy" id="1312852"/>
    <lineage>
        <taxon>Bacteria</taxon>
        <taxon>Pseudomonadati</taxon>
        <taxon>Acidobacteriota</taxon>
        <taxon>Thermoanaerobaculia</taxon>
        <taxon>Thermoanaerobaculales</taxon>
        <taxon>Thermoanaerobaculaceae</taxon>
        <taxon>Thermoanaerobaculum</taxon>
    </lineage>
</organism>
<dbReference type="PRINTS" id="PR00778">
    <property type="entry name" value="HTHARSR"/>
</dbReference>
<evidence type="ECO:0000256" key="2">
    <source>
        <dbReference type="ARBA" id="ARBA00023125"/>
    </source>
</evidence>
<protein>
    <submittedName>
        <fullName evidence="5">Transcriptional regulator</fullName>
    </submittedName>
</protein>
<dbReference type="SMART" id="SM00418">
    <property type="entry name" value="HTH_ARSR"/>
    <property type="match status" value="1"/>
</dbReference>
<feature type="domain" description="HTH arsR-type" evidence="4">
    <location>
        <begin position="5"/>
        <end position="99"/>
    </location>
</feature>
<evidence type="ECO:0000256" key="1">
    <source>
        <dbReference type="ARBA" id="ARBA00023015"/>
    </source>
</evidence>
<dbReference type="CDD" id="cd00090">
    <property type="entry name" value="HTH_ARSR"/>
    <property type="match status" value="1"/>
</dbReference>
<sequence>MLLAAKANAVQLQAKLFRGFADPSRLSILQALRGKPLTVGEIVAITGLSQPNVSNHLSCLRDCGLVTATPQGRFVLYALSDPRVEQLLRLADELLADVAKGVYQCTRYGVFEENHG</sequence>
<name>A0A7C2NUL6_9BACT</name>
<comment type="caution">
    <text evidence="5">The sequence shown here is derived from an EMBL/GenBank/DDBJ whole genome shotgun (WGS) entry which is preliminary data.</text>
</comment>
<dbReference type="NCBIfam" id="NF033788">
    <property type="entry name" value="HTH_metalloreg"/>
    <property type="match status" value="1"/>
</dbReference>
<dbReference type="InterPro" id="IPR011991">
    <property type="entry name" value="ArsR-like_HTH"/>
</dbReference>
<keyword evidence="1" id="KW-0805">Transcription regulation</keyword>
<dbReference type="InterPro" id="IPR036388">
    <property type="entry name" value="WH-like_DNA-bd_sf"/>
</dbReference>
<dbReference type="AlphaFoldDB" id="A0A7C2NUL6"/>
<dbReference type="InterPro" id="IPR036390">
    <property type="entry name" value="WH_DNA-bd_sf"/>
</dbReference>
<gene>
    <name evidence="5" type="ORF">ENQ31_04275</name>
</gene>
<dbReference type="InterPro" id="IPR051081">
    <property type="entry name" value="HTH_MetalResp_TranReg"/>
</dbReference>
<proteinExistence type="predicted"/>
<dbReference type="InterPro" id="IPR001845">
    <property type="entry name" value="HTH_ArsR_DNA-bd_dom"/>
</dbReference>